<name>A0A2L1IWY4_9CAUD</name>
<keyword evidence="2" id="KW-1185">Reference proteome</keyword>
<gene>
    <name evidence="1" type="ORF">SEA_CUKE_83</name>
</gene>
<dbReference type="EMBL" id="MG757156">
    <property type="protein sequence ID" value="AVD99699.1"/>
    <property type="molecule type" value="Genomic_DNA"/>
</dbReference>
<protein>
    <submittedName>
        <fullName evidence="1">Uncharacterized protein</fullName>
    </submittedName>
</protein>
<sequence>MSGNSVAAHKGWMTRRNNGLPLTTFDMVILAQFFGFATVEEFEAFAVHQEAKARVE</sequence>
<proteinExistence type="predicted"/>
<organism evidence="1 2">
    <name type="scientific">Mycobacterium phage Cuke</name>
    <dbReference type="NCBI Taxonomy" id="2079417"/>
    <lineage>
        <taxon>Viruses</taxon>
        <taxon>Duplodnaviria</taxon>
        <taxon>Heunggongvirae</taxon>
        <taxon>Uroviricota</taxon>
        <taxon>Caudoviricetes</taxon>
        <taxon>Cukevirus</taxon>
        <taxon>Cukevirus cuke</taxon>
    </lineage>
</organism>
<dbReference type="Proteomes" id="UP000240246">
    <property type="component" value="Segment"/>
</dbReference>
<accession>A0A2L1IWY4</accession>
<reference evidence="2" key="1">
    <citation type="submission" date="2018-01" db="EMBL/GenBank/DDBJ databases">
        <authorList>
            <person name="Gaut B.S."/>
            <person name="Morton B.R."/>
            <person name="Clegg M.T."/>
            <person name="Duvall M.R."/>
        </authorList>
    </citation>
    <scope>NUCLEOTIDE SEQUENCE [LARGE SCALE GENOMIC DNA]</scope>
</reference>
<evidence type="ECO:0000313" key="1">
    <source>
        <dbReference type="EMBL" id="AVD99699.1"/>
    </source>
</evidence>
<evidence type="ECO:0000313" key="2">
    <source>
        <dbReference type="Proteomes" id="UP000240246"/>
    </source>
</evidence>